<evidence type="ECO:0000256" key="4">
    <source>
        <dbReference type="ARBA" id="ARBA00002713"/>
    </source>
</evidence>
<proteinExistence type="inferred from homology"/>
<sequence>MIRIAEVLRPAPSPLSRIVSQCGVSHVVAGINLRPRPGAGEDAQPWSYMSLLRARQAYEDSGFKLAVIESRPPLNRAKLGLDGRDEEIDVACELIRNMGSLGIPVWCYEWMPLGVLRTSRTTPSRGGALVTAYDHELLRDAPLSEY</sequence>
<evidence type="ECO:0000256" key="10">
    <source>
        <dbReference type="ARBA" id="ARBA00023239"/>
    </source>
</evidence>
<evidence type="ECO:0000313" key="11">
    <source>
        <dbReference type="EMBL" id="GAH69493.1"/>
    </source>
</evidence>
<evidence type="ECO:0000256" key="5">
    <source>
        <dbReference type="ARBA" id="ARBA00004892"/>
    </source>
</evidence>
<dbReference type="PANTHER" id="PTHR30387:SF2">
    <property type="entry name" value="MANNONATE DEHYDRATASE"/>
    <property type="match status" value="1"/>
</dbReference>
<comment type="similarity">
    <text evidence="6">Belongs to the mannonate dehydratase family.</text>
</comment>
<evidence type="ECO:0000256" key="6">
    <source>
        <dbReference type="ARBA" id="ARBA00007389"/>
    </source>
</evidence>
<name>X1JID8_9ZZZZ</name>
<evidence type="ECO:0000256" key="7">
    <source>
        <dbReference type="ARBA" id="ARBA00012927"/>
    </source>
</evidence>
<organism evidence="11">
    <name type="scientific">marine sediment metagenome</name>
    <dbReference type="NCBI Taxonomy" id="412755"/>
    <lineage>
        <taxon>unclassified sequences</taxon>
        <taxon>metagenomes</taxon>
        <taxon>ecological metagenomes</taxon>
    </lineage>
</organism>
<dbReference type="GO" id="GO:0008927">
    <property type="term" value="F:mannonate dehydratase activity"/>
    <property type="evidence" value="ECO:0007669"/>
    <property type="project" value="UniProtKB-EC"/>
</dbReference>
<comment type="catalytic activity">
    <reaction evidence="1">
        <text>D-mannonate = 2-dehydro-3-deoxy-D-gluconate + H2O</text>
        <dbReference type="Rhea" id="RHEA:20097"/>
        <dbReference type="ChEBI" id="CHEBI:15377"/>
        <dbReference type="ChEBI" id="CHEBI:17767"/>
        <dbReference type="ChEBI" id="CHEBI:57990"/>
        <dbReference type="EC" id="4.2.1.8"/>
    </reaction>
</comment>
<comment type="pathway">
    <text evidence="5">Carbohydrate metabolism; pentose and glucuronate interconversion.</text>
</comment>
<comment type="caution">
    <text evidence="11">The sequence shown here is derived from an EMBL/GenBank/DDBJ whole genome shotgun (WGS) entry which is preliminary data.</text>
</comment>
<keyword evidence="8" id="KW-0408">Iron</keyword>
<evidence type="ECO:0000256" key="3">
    <source>
        <dbReference type="ARBA" id="ARBA00001954"/>
    </source>
</evidence>
<dbReference type="InterPro" id="IPR004628">
    <property type="entry name" value="Man_deHydtase"/>
</dbReference>
<dbReference type="Gene3D" id="3.20.20.150">
    <property type="entry name" value="Divalent-metal-dependent TIM barrel enzymes"/>
    <property type="match status" value="1"/>
</dbReference>
<accession>X1JID8</accession>
<keyword evidence="10" id="KW-0456">Lyase</keyword>
<dbReference type="EMBL" id="BARU01030984">
    <property type="protein sequence ID" value="GAH69493.1"/>
    <property type="molecule type" value="Genomic_DNA"/>
</dbReference>
<dbReference type="GO" id="GO:0008198">
    <property type="term" value="F:ferrous iron binding"/>
    <property type="evidence" value="ECO:0007669"/>
    <property type="project" value="TreeGrafter"/>
</dbReference>
<evidence type="ECO:0000256" key="2">
    <source>
        <dbReference type="ARBA" id="ARBA00001936"/>
    </source>
</evidence>
<feature type="non-terminal residue" evidence="11">
    <location>
        <position position="146"/>
    </location>
</feature>
<evidence type="ECO:0000256" key="8">
    <source>
        <dbReference type="ARBA" id="ARBA00023004"/>
    </source>
</evidence>
<comment type="cofactor">
    <cofactor evidence="3">
        <name>Fe(2+)</name>
        <dbReference type="ChEBI" id="CHEBI:29033"/>
    </cofactor>
</comment>
<dbReference type="SUPFAM" id="SSF51658">
    <property type="entry name" value="Xylose isomerase-like"/>
    <property type="match status" value="1"/>
</dbReference>
<dbReference type="GO" id="GO:0030145">
    <property type="term" value="F:manganese ion binding"/>
    <property type="evidence" value="ECO:0007669"/>
    <property type="project" value="TreeGrafter"/>
</dbReference>
<protein>
    <recommendedName>
        <fullName evidence="7">mannonate dehydratase</fullName>
        <ecNumber evidence="7">4.2.1.8</ecNumber>
    </recommendedName>
</protein>
<dbReference type="GO" id="GO:0042840">
    <property type="term" value="P:D-glucuronate catabolic process"/>
    <property type="evidence" value="ECO:0007669"/>
    <property type="project" value="TreeGrafter"/>
</dbReference>
<evidence type="ECO:0000256" key="1">
    <source>
        <dbReference type="ARBA" id="ARBA00001794"/>
    </source>
</evidence>
<comment type="function">
    <text evidence="4">Catalyzes the dehydration of D-mannonate.</text>
</comment>
<dbReference type="Pfam" id="PF03786">
    <property type="entry name" value="UxuA"/>
    <property type="match status" value="1"/>
</dbReference>
<reference evidence="11" key="1">
    <citation type="journal article" date="2014" name="Front. Microbiol.">
        <title>High frequency of phylogenetically diverse reductive dehalogenase-homologous genes in deep subseafloor sedimentary metagenomes.</title>
        <authorList>
            <person name="Kawai M."/>
            <person name="Futagami T."/>
            <person name="Toyoda A."/>
            <person name="Takaki Y."/>
            <person name="Nishi S."/>
            <person name="Hori S."/>
            <person name="Arai W."/>
            <person name="Tsubouchi T."/>
            <person name="Morono Y."/>
            <person name="Uchiyama I."/>
            <person name="Ito T."/>
            <person name="Fujiyama A."/>
            <person name="Inagaki F."/>
            <person name="Takami H."/>
        </authorList>
    </citation>
    <scope>NUCLEOTIDE SEQUENCE</scope>
    <source>
        <strain evidence="11">Expedition CK06-06</strain>
    </source>
</reference>
<dbReference type="AlphaFoldDB" id="X1JID8"/>
<dbReference type="InterPro" id="IPR036237">
    <property type="entry name" value="Xyl_isomerase-like_sf"/>
</dbReference>
<evidence type="ECO:0000256" key="9">
    <source>
        <dbReference type="ARBA" id="ARBA00023211"/>
    </source>
</evidence>
<keyword evidence="9" id="KW-0464">Manganese</keyword>
<comment type="cofactor">
    <cofactor evidence="2">
        <name>Mn(2+)</name>
        <dbReference type="ChEBI" id="CHEBI:29035"/>
    </cofactor>
</comment>
<gene>
    <name evidence="11" type="ORF">S03H2_49072</name>
</gene>
<dbReference type="EC" id="4.2.1.8" evidence="7"/>
<dbReference type="PANTHER" id="PTHR30387">
    <property type="entry name" value="MANNONATE DEHYDRATASE"/>
    <property type="match status" value="1"/>
</dbReference>